<dbReference type="Proteomes" id="UP001054945">
    <property type="component" value="Unassembled WGS sequence"/>
</dbReference>
<dbReference type="GO" id="GO:0045505">
    <property type="term" value="F:dynein intermediate chain binding"/>
    <property type="evidence" value="ECO:0007669"/>
    <property type="project" value="InterPro"/>
</dbReference>
<dbReference type="GO" id="GO:0007018">
    <property type="term" value="P:microtubule-based movement"/>
    <property type="evidence" value="ECO:0007669"/>
    <property type="project" value="InterPro"/>
</dbReference>
<dbReference type="PANTHER" id="PTHR46532:SF11">
    <property type="entry name" value="DYNEIN AXONEMAL HEAVY CHAIN 12"/>
    <property type="match status" value="1"/>
</dbReference>
<evidence type="ECO:0000259" key="1">
    <source>
        <dbReference type="Pfam" id="PF08393"/>
    </source>
</evidence>
<dbReference type="EMBL" id="BPLR01004442">
    <property type="protein sequence ID" value="GIX94879.1"/>
    <property type="molecule type" value="Genomic_DNA"/>
</dbReference>
<sequence>MMLEICVADVCMKKLLVVAISNQVLERNTGKPEKQRFSDIDTAWSHLLGVFENVFNVRFDPDEYNKITAVISKEGDEIPKKLDRPVMAEGNVELWLGDLLVVQQMSLNTVIKAAFNSLLEEEFELITFIDKYIAQVALLGIQILWTRDGEEALSFAKVSKKIMTFTNKKFGEILRKLIAQTTLDLSSFVRVKMKIKTPTDFEWLKQARFYYFLDEGTNLKWFDEGQKIDTKWSGISSIPISDKGNMSLAFR</sequence>
<dbReference type="Gene3D" id="3.20.180.20">
    <property type="entry name" value="Dynein heavy chain, N-terminal domain 2"/>
    <property type="match status" value="1"/>
</dbReference>
<dbReference type="Gene3D" id="1.20.58.1120">
    <property type="match status" value="1"/>
</dbReference>
<accession>A0AAV4PE52</accession>
<dbReference type="AlphaFoldDB" id="A0AAV4PE52"/>
<name>A0AAV4PE52_CAEEX</name>
<dbReference type="InterPro" id="IPR026983">
    <property type="entry name" value="DHC"/>
</dbReference>
<proteinExistence type="predicted"/>
<dbReference type="Pfam" id="PF08393">
    <property type="entry name" value="DHC_N2"/>
    <property type="match status" value="1"/>
</dbReference>
<evidence type="ECO:0000313" key="2">
    <source>
        <dbReference type="EMBL" id="GIX94879.1"/>
    </source>
</evidence>
<reference evidence="2 3" key="1">
    <citation type="submission" date="2021-06" db="EMBL/GenBank/DDBJ databases">
        <title>Caerostris extrusa draft genome.</title>
        <authorList>
            <person name="Kono N."/>
            <person name="Arakawa K."/>
        </authorList>
    </citation>
    <scope>NUCLEOTIDE SEQUENCE [LARGE SCALE GENOMIC DNA]</scope>
</reference>
<gene>
    <name evidence="2" type="primary">Dnah5</name>
    <name evidence="2" type="ORF">CEXT_212471</name>
</gene>
<dbReference type="GO" id="GO:0005858">
    <property type="term" value="C:axonemal dynein complex"/>
    <property type="evidence" value="ECO:0007669"/>
    <property type="project" value="TreeGrafter"/>
</dbReference>
<keyword evidence="3" id="KW-1185">Reference proteome</keyword>
<protein>
    <submittedName>
        <fullName evidence="2">Dynein heavy chain 5, axonemal</fullName>
    </submittedName>
</protein>
<dbReference type="GO" id="GO:0051959">
    <property type="term" value="F:dynein light intermediate chain binding"/>
    <property type="evidence" value="ECO:0007669"/>
    <property type="project" value="InterPro"/>
</dbReference>
<evidence type="ECO:0000313" key="3">
    <source>
        <dbReference type="Proteomes" id="UP001054945"/>
    </source>
</evidence>
<dbReference type="InterPro" id="IPR013602">
    <property type="entry name" value="Dynein_heavy_linker"/>
</dbReference>
<dbReference type="PANTHER" id="PTHR46532">
    <property type="entry name" value="MALE FERTILITY FACTOR KL5"/>
    <property type="match status" value="1"/>
</dbReference>
<comment type="caution">
    <text evidence="2">The sequence shown here is derived from an EMBL/GenBank/DDBJ whole genome shotgun (WGS) entry which is preliminary data.</text>
</comment>
<feature type="domain" description="Dynein heavy chain linker" evidence="1">
    <location>
        <begin position="39"/>
        <end position="114"/>
    </location>
</feature>
<dbReference type="InterPro" id="IPR042228">
    <property type="entry name" value="Dynein_linker_3"/>
</dbReference>
<organism evidence="2 3">
    <name type="scientific">Caerostris extrusa</name>
    <name type="common">Bark spider</name>
    <name type="synonym">Caerostris bankana</name>
    <dbReference type="NCBI Taxonomy" id="172846"/>
    <lineage>
        <taxon>Eukaryota</taxon>
        <taxon>Metazoa</taxon>
        <taxon>Ecdysozoa</taxon>
        <taxon>Arthropoda</taxon>
        <taxon>Chelicerata</taxon>
        <taxon>Arachnida</taxon>
        <taxon>Araneae</taxon>
        <taxon>Araneomorphae</taxon>
        <taxon>Entelegynae</taxon>
        <taxon>Araneoidea</taxon>
        <taxon>Araneidae</taxon>
        <taxon>Caerostris</taxon>
    </lineage>
</organism>